<accession>A0A7X1I135</accession>
<proteinExistence type="predicted"/>
<sequence>MSLELGGAAGEGSEVVTGYREAGGELEFTPGRAHRLALYRVYLGLILVIESEPRGFRTSDPEHYAWSRAHLATHLDALRQHCAA</sequence>
<gene>
    <name evidence="1" type="ORF">H1R13_18395</name>
</gene>
<reference evidence="1 2" key="1">
    <citation type="submission" date="2020-08" db="EMBL/GenBank/DDBJ databases">
        <title>Whole-Genome Sequence of French Clinical Streptomyces mexicanus Strain Q0842.</title>
        <authorList>
            <person name="Boxberger M."/>
            <person name="La Scola B."/>
        </authorList>
    </citation>
    <scope>NUCLEOTIDE SEQUENCE [LARGE SCALE GENOMIC DNA]</scope>
    <source>
        <strain evidence="1 2">Marseille-Q0842</strain>
    </source>
</reference>
<comment type="caution">
    <text evidence="1">The sequence shown here is derived from an EMBL/GenBank/DDBJ whole genome shotgun (WGS) entry which is preliminary data.</text>
</comment>
<evidence type="ECO:0000313" key="1">
    <source>
        <dbReference type="EMBL" id="MBC2866869.1"/>
    </source>
</evidence>
<dbReference type="AlphaFoldDB" id="A0A7X1I135"/>
<protein>
    <submittedName>
        <fullName evidence="1">Uncharacterized protein</fullName>
    </submittedName>
</protein>
<evidence type="ECO:0000313" key="2">
    <source>
        <dbReference type="Proteomes" id="UP000517694"/>
    </source>
</evidence>
<dbReference type="RefSeq" id="WP_185947638.1">
    <property type="nucleotide sequence ID" value="NZ_JACMHY010000007.1"/>
</dbReference>
<dbReference type="Proteomes" id="UP000517694">
    <property type="component" value="Unassembled WGS sequence"/>
</dbReference>
<dbReference type="EMBL" id="JACMHY010000007">
    <property type="protein sequence ID" value="MBC2866869.1"/>
    <property type="molecule type" value="Genomic_DNA"/>
</dbReference>
<organism evidence="1 2">
    <name type="scientific">Streptomyces mexicanus</name>
    <dbReference type="NCBI Taxonomy" id="178566"/>
    <lineage>
        <taxon>Bacteria</taxon>
        <taxon>Bacillati</taxon>
        <taxon>Actinomycetota</taxon>
        <taxon>Actinomycetes</taxon>
        <taxon>Kitasatosporales</taxon>
        <taxon>Streptomycetaceae</taxon>
        <taxon>Streptomyces</taxon>
    </lineage>
</organism>
<name>A0A7X1I135_9ACTN</name>
<keyword evidence="2" id="KW-1185">Reference proteome</keyword>